<feature type="region of interest" description="Disordered" evidence="3">
    <location>
        <begin position="201"/>
        <end position="221"/>
    </location>
</feature>
<dbReference type="Gene3D" id="1.20.1050.10">
    <property type="match status" value="1"/>
</dbReference>
<evidence type="ECO:0008006" key="8">
    <source>
        <dbReference type="Google" id="ProtNLM"/>
    </source>
</evidence>
<organism evidence="6 7">
    <name type="scientific">Recurvomyces mirabilis</name>
    <dbReference type="NCBI Taxonomy" id="574656"/>
    <lineage>
        <taxon>Eukaryota</taxon>
        <taxon>Fungi</taxon>
        <taxon>Dikarya</taxon>
        <taxon>Ascomycota</taxon>
        <taxon>Pezizomycotina</taxon>
        <taxon>Dothideomycetes</taxon>
        <taxon>Dothideomycetidae</taxon>
        <taxon>Mycosphaerellales</taxon>
        <taxon>Teratosphaeriaceae</taxon>
        <taxon>Recurvomyces</taxon>
    </lineage>
</organism>
<comment type="caution">
    <text evidence="6">The sequence shown here is derived from an EMBL/GenBank/DDBJ whole genome shotgun (WGS) entry which is preliminary data.</text>
</comment>
<dbReference type="PROSITE" id="PS50404">
    <property type="entry name" value="GST_NTER"/>
    <property type="match status" value="1"/>
</dbReference>
<name>A0AAE1C0L1_9PEZI</name>
<dbReference type="SFLD" id="SFLDS00019">
    <property type="entry name" value="Glutathione_Transferase_(cytos"/>
    <property type="match status" value="1"/>
</dbReference>
<feature type="domain" description="GST C-terminal" evidence="5">
    <location>
        <begin position="79"/>
        <end position="215"/>
    </location>
</feature>
<gene>
    <name evidence="6" type="ORF">LTR78_005940</name>
</gene>
<dbReference type="InterPro" id="IPR010987">
    <property type="entry name" value="Glutathione-S-Trfase_C-like"/>
</dbReference>
<dbReference type="CDD" id="cd03046">
    <property type="entry name" value="GST_N_GTT1_like"/>
    <property type="match status" value="1"/>
</dbReference>
<dbReference type="InterPro" id="IPR004046">
    <property type="entry name" value="GST_C"/>
</dbReference>
<dbReference type="Pfam" id="PF02798">
    <property type="entry name" value="GST_N"/>
    <property type="match status" value="1"/>
</dbReference>
<evidence type="ECO:0000259" key="4">
    <source>
        <dbReference type="PROSITE" id="PS50404"/>
    </source>
</evidence>
<dbReference type="InterPro" id="IPR036249">
    <property type="entry name" value="Thioredoxin-like_sf"/>
</dbReference>
<evidence type="ECO:0000256" key="2">
    <source>
        <dbReference type="RuleBase" id="RU003494"/>
    </source>
</evidence>
<dbReference type="InterPro" id="IPR004045">
    <property type="entry name" value="Glutathione_S-Trfase_N"/>
</dbReference>
<evidence type="ECO:0000313" key="6">
    <source>
        <dbReference type="EMBL" id="KAK3674093.1"/>
    </source>
</evidence>
<dbReference type="SFLD" id="SFLDG00358">
    <property type="entry name" value="Main_(cytGST)"/>
    <property type="match status" value="1"/>
</dbReference>
<evidence type="ECO:0000256" key="1">
    <source>
        <dbReference type="ARBA" id="ARBA00007409"/>
    </source>
</evidence>
<dbReference type="InterPro" id="IPR040079">
    <property type="entry name" value="Glutathione_S-Trfase"/>
</dbReference>
<dbReference type="SUPFAM" id="SSF47616">
    <property type="entry name" value="GST C-terminal domain-like"/>
    <property type="match status" value="1"/>
</dbReference>
<dbReference type="InterPro" id="IPR036282">
    <property type="entry name" value="Glutathione-S-Trfase_C_sf"/>
</dbReference>
<protein>
    <recommendedName>
        <fullName evidence="8">Glutathione S-transferase</fullName>
    </recommendedName>
</protein>
<dbReference type="PROSITE" id="PS50405">
    <property type="entry name" value="GST_CTER"/>
    <property type="match status" value="1"/>
</dbReference>
<reference evidence="6" key="1">
    <citation type="submission" date="2023-07" db="EMBL/GenBank/DDBJ databases">
        <title>Black Yeasts Isolated from many extreme environments.</title>
        <authorList>
            <person name="Coleine C."/>
            <person name="Stajich J.E."/>
            <person name="Selbmann L."/>
        </authorList>
    </citation>
    <scope>NUCLEOTIDE SEQUENCE</scope>
    <source>
        <strain evidence="6">CCFEE 5485</strain>
    </source>
</reference>
<comment type="similarity">
    <text evidence="1 2">Belongs to the GST superfamily.</text>
</comment>
<dbReference type="SFLD" id="SFLDG01150">
    <property type="entry name" value="Main.1:_Beta-like"/>
    <property type="match status" value="1"/>
</dbReference>
<sequence>MIVSQSERIIWLCEELGIQYELKNYQRSPLLSPPAYVALHPMGAAPVITDGDITLAETGAITEYILNMYGNGKLIVKPEDKNYADYLYWLHFANGTLQPGLGRAATLIWAGVSEDNNIRARVDNKFKAALQIVDNRLDETEAWLAGKEFTAADVMSVFTLSTMRKFFGFELGSYPNVLSYLQRVTKREAYQRAMEKGDPGLDVQELIGADPPSPFKGLKTR</sequence>
<proteinExistence type="inferred from homology"/>
<dbReference type="Gene3D" id="3.40.30.10">
    <property type="entry name" value="Glutaredoxin"/>
    <property type="match status" value="1"/>
</dbReference>
<evidence type="ECO:0000313" key="7">
    <source>
        <dbReference type="Proteomes" id="UP001274830"/>
    </source>
</evidence>
<dbReference type="Proteomes" id="UP001274830">
    <property type="component" value="Unassembled WGS sequence"/>
</dbReference>
<dbReference type="Pfam" id="PF00043">
    <property type="entry name" value="GST_C"/>
    <property type="match status" value="1"/>
</dbReference>
<evidence type="ECO:0000259" key="5">
    <source>
        <dbReference type="PROSITE" id="PS50405"/>
    </source>
</evidence>
<keyword evidence="7" id="KW-1185">Reference proteome</keyword>
<dbReference type="PANTHER" id="PTHR44051:SF9">
    <property type="entry name" value="GLUTATHIONE S-TRANSFERASE 1"/>
    <property type="match status" value="1"/>
</dbReference>
<accession>A0AAE1C0L1</accession>
<dbReference type="SUPFAM" id="SSF52833">
    <property type="entry name" value="Thioredoxin-like"/>
    <property type="match status" value="1"/>
</dbReference>
<dbReference type="EMBL" id="JAUTXT010000021">
    <property type="protein sequence ID" value="KAK3674093.1"/>
    <property type="molecule type" value="Genomic_DNA"/>
</dbReference>
<feature type="domain" description="GST N-terminal" evidence="4">
    <location>
        <begin position="1"/>
        <end position="73"/>
    </location>
</feature>
<dbReference type="PANTHER" id="PTHR44051">
    <property type="entry name" value="GLUTATHIONE S-TRANSFERASE-RELATED"/>
    <property type="match status" value="1"/>
</dbReference>
<dbReference type="AlphaFoldDB" id="A0AAE1C0L1"/>
<evidence type="ECO:0000256" key="3">
    <source>
        <dbReference type="SAM" id="MobiDB-lite"/>
    </source>
</evidence>